<dbReference type="InterPro" id="IPR036837">
    <property type="entry name" value="Cation_efflux_CTD_sf"/>
</dbReference>
<evidence type="ECO:0000256" key="5">
    <source>
        <dbReference type="ARBA" id="ARBA00022989"/>
    </source>
</evidence>
<dbReference type="EMBL" id="BMKS01000002">
    <property type="protein sequence ID" value="GGG21737.1"/>
    <property type="molecule type" value="Genomic_DNA"/>
</dbReference>
<dbReference type="GO" id="GO:0005886">
    <property type="term" value="C:plasma membrane"/>
    <property type="evidence" value="ECO:0007669"/>
    <property type="project" value="TreeGrafter"/>
</dbReference>
<protein>
    <submittedName>
        <fullName evidence="10">Cadmium transporter</fullName>
    </submittedName>
</protein>
<comment type="subcellular location">
    <subcellularLocation>
        <location evidence="1">Membrane</location>
        <topology evidence="1">Multi-pass membrane protein</topology>
    </subcellularLocation>
</comment>
<dbReference type="GO" id="GO:0015093">
    <property type="term" value="F:ferrous iron transmembrane transporter activity"/>
    <property type="evidence" value="ECO:0007669"/>
    <property type="project" value="TreeGrafter"/>
</dbReference>
<evidence type="ECO:0000256" key="2">
    <source>
        <dbReference type="ARBA" id="ARBA00008114"/>
    </source>
</evidence>
<comment type="similarity">
    <text evidence="2">Belongs to the cation diffusion facilitator (CDF) transporter (TC 2.A.4) family.</text>
</comment>
<dbReference type="NCBIfam" id="TIGR01297">
    <property type="entry name" value="CDF"/>
    <property type="match status" value="1"/>
</dbReference>
<reference evidence="10 11" key="1">
    <citation type="journal article" date="2014" name="Int. J. Syst. Evol. Microbiol.">
        <title>Complete genome sequence of Corynebacterium casei LMG S-19264T (=DSM 44701T), isolated from a smear-ripened cheese.</title>
        <authorList>
            <consortium name="US DOE Joint Genome Institute (JGI-PGF)"/>
            <person name="Walter F."/>
            <person name="Albersmeier A."/>
            <person name="Kalinowski J."/>
            <person name="Ruckert C."/>
        </authorList>
    </citation>
    <scope>NUCLEOTIDE SEQUENCE [LARGE SCALE GENOMIC DNA]</scope>
    <source>
        <strain evidence="10 11">CGMCC 1.16330</strain>
    </source>
</reference>
<evidence type="ECO:0000256" key="3">
    <source>
        <dbReference type="ARBA" id="ARBA00022448"/>
    </source>
</evidence>
<dbReference type="InterPro" id="IPR002524">
    <property type="entry name" value="Cation_efflux"/>
</dbReference>
<organism evidence="10 11">
    <name type="scientific">Caldovatus sediminis</name>
    <dbReference type="NCBI Taxonomy" id="2041189"/>
    <lineage>
        <taxon>Bacteria</taxon>
        <taxon>Pseudomonadati</taxon>
        <taxon>Pseudomonadota</taxon>
        <taxon>Alphaproteobacteria</taxon>
        <taxon>Acetobacterales</taxon>
        <taxon>Roseomonadaceae</taxon>
        <taxon>Caldovatus</taxon>
    </lineage>
</organism>
<dbReference type="InterPro" id="IPR058533">
    <property type="entry name" value="Cation_efflux_TM"/>
</dbReference>
<dbReference type="GO" id="GO:0015086">
    <property type="term" value="F:cadmium ion transmembrane transporter activity"/>
    <property type="evidence" value="ECO:0007669"/>
    <property type="project" value="TreeGrafter"/>
</dbReference>
<dbReference type="AlphaFoldDB" id="A0A8J3EA34"/>
<gene>
    <name evidence="10" type="ORF">GCM10010964_07410</name>
</gene>
<evidence type="ECO:0000313" key="11">
    <source>
        <dbReference type="Proteomes" id="UP000597507"/>
    </source>
</evidence>
<evidence type="ECO:0000256" key="4">
    <source>
        <dbReference type="ARBA" id="ARBA00022692"/>
    </source>
</evidence>
<dbReference type="PANTHER" id="PTHR43840">
    <property type="entry name" value="MITOCHONDRIAL METAL TRANSPORTER 1-RELATED"/>
    <property type="match status" value="1"/>
</dbReference>
<feature type="transmembrane region" description="Helical" evidence="7">
    <location>
        <begin position="106"/>
        <end position="130"/>
    </location>
</feature>
<feature type="domain" description="Cation efflux protein transmembrane" evidence="8">
    <location>
        <begin position="10"/>
        <end position="203"/>
    </location>
</feature>
<feature type="transmembrane region" description="Helical" evidence="7">
    <location>
        <begin position="34"/>
        <end position="56"/>
    </location>
</feature>
<dbReference type="Gene3D" id="3.30.70.1350">
    <property type="entry name" value="Cation efflux protein, cytoplasmic domain"/>
    <property type="match status" value="1"/>
</dbReference>
<feature type="domain" description="Cation efflux protein cytoplasmic" evidence="9">
    <location>
        <begin position="208"/>
        <end position="287"/>
    </location>
</feature>
<dbReference type="InterPro" id="IPR027469">
    <property type="entry name" value="Cation_efflux_TMD_sf"/>
</dbReference>
<dbReference type="InterPro" id="IPR050291">
    <property type="entry name" value="CDF_Transporter"/>
</dbReference>
<evidence type="ECO:0000259" key="9">
    <source>
        <dbReference type="Pfam" id="PF16916"/>
    </source>
</evidence>
<dbReference type="RefSeq" id="WP_188898601.1">
    <property type="nucleotide sequence ID" value="NZ_BMKS01000002.1"/>
</dbReference>
<evidence type="ECO:0000313" key="10">
    <source>
        <dbReference type="EMBL" id="GGG21737.1"/>
    </source>
</evidence>
<dbReference type="GO" id="GO:0006882">
    <property type="term" value="P:intracellular zinc ion homeostasis"/>
    <property type="evidence" value="ECO:0007669"/>
    <property type="project" value="TreeGrafter"/>
</dbReference>
<evidence type="ECO:0000256" key="7">
    <source>
        <dbReference type="SAM" id="Phobius"/>
    </source>
</evidence>
<evidence type="ECO:0000256" key="1">
    <source>
        <dbReference type="ARBA" id="ARBA00004141"/>
    </source>
</evidence>
<evidence type="ECO:0000256" key="6">
    <source>
        <dbReference type="ARBA" id="ARBA00023136"/>
    </source>
</evidence>
<keyword evidence="11" id="KW-1185">Reference proteome</keyword>
<keyword evidence="3" id="KW-0813">Transport</keyword>
<keyword evidence="4 7" id="KW-0812">Transmembrane</keyword>
<feature type="transmembrane region" description="Helical" evidence="7">
    <location>
        <begin position="76"/>
        <end position="94"/>
    </location>
</feature>
<sequence>MTSPAERTAVASVAVALAVLALKAAAWWLTGSVALFADALESVVNVAAALAALAAVRYSHRPADANHPYGHAKAEYFSAVLEGALIVAAALVILQEAWGAWQQARAPVYSPVALAVAGLAMAANAAWATVLTRRGRALRSPALLADARHLWADVVTSGGVLVGVGLVFLTGILWLDPLLAALTAGNILVSGWRLVRESVGGLMDESVPEALLTRIRAVVSANAEGALEAHDLRTRHAGRLTFIEFHLVVPGEMRVVDAHAICDRIEAALRQELELENAVITIHVEPEGKAKAQGVPVL</sequence>
<accession>A0A8J3EA34</accession>
<dbReference type="Pfam" id="PF16916">
    <property type="entry name" value="ZT_dimer"/>
    <property type="match status" value="1"/>
</dbReference>
<dbReference type="SUPFAM" id="SSF160240">
    <property type="entry name" value="Cation efflux protein cytoplasmic domain-like"/>
    <property type="match status" value="1"/>
</dbReference>
<name>A0A8J3EA34_9PROT</name>
<dbReference type="Pfam" id="PF01545">
    <property type="entry name" value="Cation_efflux"/>
    <property type="match status" value="1"/>
</dbReference>
<dbReference type="GO" id="GO:0015341">
    <property type="term" value="F:zinc efflux antiporter activity"/>
    <property type="evidence" value="ECO:0007669"/>
    <property type="project" value="TreeGrafter"/>
</dbReference>
<proteinExistence type="inferred from homology"/>
<dbReference type="Proteomes" id="UP000597507">
    <property type="component" value="Unassembled WGS sequence"/>
</dbReference>
<keyword evidence="6 7" id="KW-0472">Membrane</keyword>
<evidence type="ECO:0000259" key="8">
    <source>
        <dbReference type="Pfam" id="PF01545"/>
    </source>
</evidence>
<feature type="transmembrane region" description="Helical" evidence="7">
    <location>
        <begin position="150"/>
        <end position="172"/>
    </location>
</feature>
<dbReference type="InterPro" id="IPR027470">
    <property type="entry name" value="Cation_efflux_CTD"/>
</dbReference>
<dbReference type="Gene3D" id="1.20.1510.10">
    <property type="entry name" value="Cation efflux protein transmembrane domain"/>
    <property type="match status" value="1"/>
</dbReference>
<dbReference type="PANTHER" id="PTHR43840:SF15">
    <property type="entry name" value="MITOCHONDRIAL METAL TRANSPORTER 1-RELATED"/>
    <property type="match status" value="1"/>
</dbReference>
<keyword evidence="5 7" id="KW-1133">Transmembrane helix</keyword>
<comment type="caution">
    <text evidence="10">The sequence shown here is derived from an EMBL/GenBank/DDBJ whole genome shotgun (WGS) entry which is preliminary data.</text>
</comment>
<dbReference type="SUPFAM" id="SSF161111">
    <property type="entry name" value="Cation efflux protein transmembrane domain-like"/>
    <property type="match status" value="1"/>
</dbReference>